<evidence type="ECO:0000313" key="13">
    <source>
        <dbReference type="Proteomes" id="UP000460751"/>
    </source>
</evidence>
<dbReference type="InterPro" id="IPR017871">
    <property type="entry name" value="ABC_transporter-like_CS"/>
</dbReference>
<comment type="caution">
    <text evidence="12">The sequence shown here is derived from an EMBL/GenBank/DDBJ whole genome shotgun (WGS) entry which is preliminary data.</text>
</comment>
<keyword evidence="4" id="KW-1003">Cell membrane</keyword>
<dbReference type="AlphaFoldDB" id="A0A9X5B5C2"/>
<keyword evidence="10" id="KW-0472">Membrane</keyword>
<dbReference type="FunFam" id="3.40.50.300:FF:000134">
    <property type="entry name" value="Iron-enterobactin ABC transporter ATP-binding protein"/>
    <property type="match status" value="1"/>
</dbReference>
<evidence type="ECO:0000313" key="12">
    <source>
        <dbReference type="EMBL" id="MYL27205.1"/>
    </source>
</evidence>
<dbReference type="PROSITE" id="PS00211">
    <property type="entry name" value="ABC_TRANSPORTER_1"/>
    <property type="match status" value="1"/>
</dbReference>
<dbReference type="PANTHER" id="PTHR42771:SF2">
    <property type="entry name" value="IRON(3+)-HYDROXAMATE IMPORT ATP-BINDING PROTEIN FHUC"/>
    <property type="match status" value="1"/>
</dbReference>
<proteinExistence type="inferred from homology"/>
<name>A0A9X5B5C2_9GAMM</name>
<evidence type="ECO:0000256" key="8">
    <source>
        <dbReference type="ARBA" id="ARBA00023004"/>
    </source>
</evidence>
<dbReference type="SMART" id="SM00382">
    <property type="entry name" value="AAA"/>
    <property type="match status" value="1"/>
</dbReference>
<sequence>MKLSLSDIRVHRDGRTILGLEELTLRDGEFTAILGHNGSGKSTLMQLMARQMRPDEGEIRLDGEPLARYGQRDLARRLAFLPQQLPEVAGLDVRELVRLGRFPWRGLVRRWQSGDAAAVDWALEQTGMADYATHLVDELSGGERQRAWIAMLLAQEAPMLLLDEPTSALDLSHQYESMTLLRNLNRSAGRGVVVILHDVNLAARYADRVIALKHGEVAFDGTPEAMLSPHLLTTLYGIDINLIPQPGTQRPVAVVA</sequence>
<evidence type="ECO:0000259" key="11">
    <source>
        <dbReference type="PROSITE" id="PS50893"/>
    </source>
</evidence>
<keyword evidence="9" id="KW-0406">Ion transport</keyword>
<reference evidence="12 13" key="1">
    <citation type="submission" date="2019-11" db="EMBL/GenBank/DDBJ databases">
        <title>Genome sequences of 17 halophilic strains isolated from different environments.</title>
        <authorList>
            <person name="Furrow R.E."/>
        </authorList>
    </citation>
    <scope>NUCLEOTIDE SEQUENCE [LARGE SCALE GENOMIC DNA]</scope>
    <source>
        <strain evidence="12 13">22507_15_FS</strain>
    </source>
</reference>
<dbReference type="Proteomes" id="UP000460751">
    <property type="component" value="Unassembled WGS sequence"/>
</dbReference>
<keyword evidence="13" id="KW-1185">Reference proteome</keyword>
<keyword evidence="3" id="KW-0813">Transport</keyword>
<evidence type="ECO:0000256" key="9">
    <source>
        <dbReference type="ARBA" id="ARBA00023065"/>
    </source>
</evidence>
<evidence type="ECO:0000256" key="5">
    <source>
        <dbReference type="ARBA" id="ARBA00022496"/>
    </source>
</evidence>
<dbReference type="RefSeq" id="WP_160899002.1">
    <property type="nucleotide sequence ID" value="NZ_WMEX01000005.1"/>
</dbReference>
<accession>A0A9X5B5C2</accession>
<feature type="domain" description="ABC transporter" evidence="11">
    <location>
        <begin position="3"/>
        <end position="239"/>
    </location>
</feature>
<evidence type="ECO:0000256" key="6">
    <source>
        <dbReference type="ARBA" id="ARBA00022741"/>
    </source>
</evidence>
<protein>
    <submittedName>
        <fullName evidence="12">ATP-binding cassette domain-containing protein</fullName>
    </submittedName>
</protein>
<dbReference type="InterPro" id="IPR051535">
    <property type="entry name" value="Siderophore_ABC-ATPase"/>
</dbReference>
<dbReference type="SUPFAM" id="SSF52540">
    <property type="entry name" value="P-loop containing nucleoside triphosphate hydrolases"/>
    <property type="match status" value="1"/>
</dbReference>
<dbReference type="InterPro" id="IPR027417">
    <property type="entry name" value="P-loop_NTPase"/>
</dbReference>
<organism evidence="12 13">
    <name type="scientific">Vreelandella halophila</name>
    <dbReference type="NCBI Taxonomy" id="86177"/>
    <lineage>
        <taxon>Bacteria</taxon>
        <taxon>Pseudomonadati</taxon>
        <taxon>Pseudomonadota</taxon>
        <taxon>Gammaproteobacteria</taxon>
        <taxon>Oceanospirillales</taxon>
        <taxon>Halomonadaceae</taxon>
        <taxon>Vreelandella</taxon>
    </lineage>
</organism>
<dbReference type="PROSITE" id="PS50893">
    <property type="entry name" value="ABC_TRANSPORTER_2"/>
    <property type="match status" value="1"/>
</dbReference>
<evidence type="ECO:0000256" key="2">
    <source>
        <dbReference type="ARBA" id="ARBA00005417"/>
    </source>
</evidence>
<dbReference type="InterPro" id="IPR003593">
    <property type="entry name" value="AAA+_ATPase"/>
</dbReference>
<dbReference type="GO" id="GO:0005524">
    <property type="term" value="F:ATP binding"/>
    <property type="evidence" value="ECO:0007669"/>
    <property type="project" value="UniProtKB-KW"/>
</dbReference>
<evidence type="ECO:0000256" key="4">
    <source>
        <dbReference type="ARBA" id="ARBA00022475"/>
    </source>
</evidence>
<comment type="subcellular location">
    <subcellularLocation>
        <location evidence="1">Cell membrane</location>
        <topology evidence="1">Peripheral membrane protein</topology>
    </subcellularLocation>
</comment>
<dbReference type="PANTHER" id="PTHR42771">
    <property type="entry name" value="IRON(3+)-HYDROXAMATE IMPORT ATP-BINDING PROTEIN FHUC"/>
    <property type="match status" value="1"/>
</dbReference>
<dbReference type="OrthoDB" id="6461291at2"/>
<comment type="similarity">
    <text evidence="2">Belongs to the ABC transporter superfamily.</text>
</comment>
<keyword evidence="6" id="KW-0547">Nucleotide-binding</keyword>
<dbReference type="GO" id="GO:0016887">
    <property type="term" value="F:ATP hydrolysis activity"/>
    <property type="evidence" value="ECO:0007669"/>
    <property type="project" value="InterPro"/>
</dbReference>
<dbReference type="EMBL" id="WMEX01000005">
    <property type="protein sequence ID" value="MYL27205.1"/>
    <property type="molecule type" value="Genomic_DNA"/>
</dbReference>
<dbReference type="InterPro" id="IPR003439">
    <property type="entry name" value="ABC_transporter-like_ATP-bd"/>
</dbReference>
<evidence type="ECO:0000256" key="10">
    <source>
        <dbReference type="ARBA" id="ARBA00023136"/>
    </source>
</evidence>
<keyword evidence="5" id="KW-0410">Iron transport</keyword>
<evidence type="ECO:0000256" key="7">
    <source>
        <dbReference type="ARBA" id="ARBA00022840"/>
    </source>
</evidence>
<keyword evidence="8" id="KW-0408">Iron</keyword>
<evidence type="ECO:0000256" key="3">
    <source>
        <dbReference type="ARBA" id="ARBA00022448"/>
    </source>
</evidence>
<dbReference type="GO" id="GO:0005886">
    <property type="term" value="C:plasma membrane"/>
    <property type="evidence" value="ECO:0007669"/>
    <property type="project" value="UniProtKB-SubCell"/>
</dbReference>
<dbReference type="Gene3D" id="3.40.50.300">
    <property type="entry name" value="P-loop containing nucleotide triphosphate hydrolases"/>
    <property type="match status" value="1"/>
</dbReference>
<dbReference type="Pfam" id="PF00005">
    <property type="entry name" value="ABC_tran"/>
    <property type="match status" value="1"/>
</dbReference>
<dbReference type="CDD" id="cd03214">
    <property type="entry name" value="ABC_Iron-Siderophores_B12_Hemin"/>
    <property type="match status" value="1"/>
</dbReference>
<evidence type="ECO:0000256" key="1">
    <source>
        <dbReference type="ARBA" id="ARBA00004202"/>
    </source>
</evidence>
<dbReference type="GO" id="GO:0006826">
    <property type="term" value="P:iron ion transport"/>
    <property type="evidence" value="ECO:0007669"/>
    <property type="project" value="UniProtKB-KW"/>
</dbReference>
<keyword evidence="7 12" id="KW-0067">ATP-binding</keyword>
<gene>
    <name evidence="12" type="ORF">GLW01_10405</name>
</gene>